<keyword evidence="1" id="KW-0812">Transmembrane</keyword>
<dbReference type="Proteomes" id="UP000809243">
    <property type="component" value="Unassembled WGS sequence"/>
</dbReference>
<accession>A0A938YTR0</accession>
<keyword evidence="1" id="KW-0472">Membrane</keyword>
<dbReference type="Gene3D" id="2.170.130.30">
    <property type="match status" value="1"/>
</dbReference>
<feature type="transmembrane region" description="Helical" evidence="1">
    <location>
        <begin position="21"/>
        <end position="38"/>
    </location>
</feature>
<dbReference type="EMBL" id="JAFGDB010000015">
    <property type="protein sequence ID" value="MBN2066989.1"/>
    <property type="molecule type" value="Genomic_DNA"/>
</dbReference>
<evidence type="ECO:0000256" key="1">
    <source>
        <dbReference type="SAM" id="Phobius"/>
    </source>
</evidence>
<reference evidence="3" key="1">
    <citation type="submission" date="2021-01" db="EMBL/GenBank/DDBJ databases">
        <title>Active Sulfur Cycling in an Early Earth Analoge.</title>
        <authorList>
            <person name="Hahn C.R."/>
            <person name="Youssef N.H."/>
            <person name="Elshahed M."/>
        </authorList>
    </citation>
    <scope>NUCLEOTIDE SEQUENCE</scope>
    <source>
        <strain evidence="3">Zod_Metabat.1151</strain>
    </source>
</reference>
<organism evidence="3 4">
    <name type="scientific">Candidatus Iainarchaeum sp</name>
    <dbReference type="NCBI Taxonomy" id="3101447"/>
    <lineage>
        <taxon>Archaea</taxon>
        <taxon>Candidatus Iainarchaeota</taxon>
        <taxon>Candidatus Iainarchaeia</taxon>
        <taxon>Candidatus Iainarchaeales</taxon>
        <taxon>Candidatus Iainarchaeaceae</taxon>
        <taxon>Candidatus Iainarchaeum</taxon>
    </lineage>
</organism>
<feature type="domain" description="Transcobalamin-like C-terminal" evidence="2">
    <location>
        <begin position="75"/>
        <end position="143"/>
    </location>
</feature>
<protein>
    <submittedName>
        <fullName evidence="3">DUF4430 domain-containing protein</fullName>
    </submittedName>
</protein>
<dbReference type="Pfam" id="PF14478">
    <property type="entry name" value="DUF4430"/>
    <property type="match status" value="1"/>
</dbReference>
<name>A0A938YTR0_9ARCH</name>
<evidence type="ECO:0000259" key="2">
    <source>
        <dbReference type="Pfam" id="PF14478"/>
    </source>
</evidence>
<comment type="caution">
    <text evidence="3">The sequence shown here is derived from an EMBL/GenBank/DDBJ whole genome shotgun (WGS) entry which is preliminary data.</text>
</comment>
<dbReference type="InterPro" id="IPR027954">
    <property type="entry name" value="Transcobalamin-like_C"/>
</dbReference>
<evidence type="ECO:0000313" key="4">
    <source>
        <dbReference type="Proteomes" id="UP000809243"/>
    </source>
</evidence>
<proteinExistence type="predicted"/>
<sequence length="149" mass="16382">MYPEQEKQAQPKKEAKIEKKWFIWLFMLVVLWLGYISLAQQFLPDDGNGEKVNVAFKAVAGSGTVLDETVSVAKGANALDEMKKIADVKTTSYPGIGAIVTSINGISPGENQFWALYVNNEMSPVGISSITLDQDMEVKFALQSTDTFV</sequence>
<keyword evidence="1" id="KW-1133">Transmembrane helix</keyword>
<gene>
    <name evidence="3" type="ORF">JW744_00805</name>
</gene>
<dbReference type="AlphaFoldDB" id="A0A938YTR0"/>
<evidence type="ECO:0000313" key="3">
    <source>
        <dbReference type="EMBL" id="MBN2066989.1"/>
    </source>
</evidence>